<sequence>MAQKKLRNIAFSGTEDEMRNLLSNRSNVDVNDPKRGESPLHKAIQHNRDMGVAK</sequence>
<keyword evidence="3" id="KW-1185">Reference proteome</keyword>
<feature type="region of interest" description="Disordered" evidence="1">
    <location>
        <begin position="1"/>
        <end position="54"/>
    </location>
</feature>
<dbReference type="EMBL" id="CAXHBF010000256">
    <property type="protein sequence ID" value="CAK9855686.1"/>
    <property type="molecule type" value="Genomic_DNA"/>
</dbReference>
<dbReference type="Gene3D" id="1.25.40.20">
    <property type="entry name" value="Ankyrin repeat-containing domain"/>
    <property type="match status" value="1"/>
</dbReference>
<dbReference type="Proteomes" id="UP001497522">
    <property type="component" value="Unassembled WGS sequence"/>
</dbReference>
<protein>
    <submittedName>
        <fullName evidence="2">Uncharacterized protein</fullName>
    </submittedName>
</protein>
<evidence type="ECO:0000313" key="2">
    <source>
        <dbReference type="EMBL" id="CAK9855686.1"/>
    </source>
</evidence>
<gene>
    <name evidence="2" type="ORF">CSSPJE1EN2_LOCUS25618</name>
</gene>
<accession>A0ABP0ZYD1</accession>
<evidence type="ECO:0000256" key="1">
    <source>
        <dbReference type="SAM" id="MobiDB-lite"/>
    </source>
</evidence>
<name>A0ABP0ZYD1_9BRYO</name>
<evidence type="ECO:0000313" key="3">
    <source>
        <dbReference type="Proteomes" id="UP001497522"/>
    </source>
</evidence>
<comment type="caution">
    <text evidence="2">The sequence shown here is derived from an EMBL/GenBank/DDBJ whole genome shotgun (WGS) entry which is preliminary data.</text>
</comment>
<reference evidence="2" key="1">
    <citation type="submission" date="2024-03" db="EMBL/GenBank/DDBJ databases">
        <authorList>
            <consortium name="ELIXIR-Norway"/>
            <consortium name="Elixir Norway"/>
        </authorList>
    </citation>
    <scope>NUCLEOTIDE SEQUENCE</scope>
</reference>
<organism evidence="2 3">
    <name type="scientific">Sphagnum jensenii</name>
    <dbReference type="NCBI Taxonomy" id="128206"/>
    <lineage>
        <taxon>Eukaryota</taxon>
        <taxon>Viridiplantae</taxon>
        <taxon>Streptophyta</taxon>
        <taxon>Embryophyta</taxon>
        <taxon>Bryophyta</taxon>
        <taxon>Sphagnophytina</taxon>
        <taxon>Sphagnopsida</taxon>
        <taxon>Sphagnales</taxon>
        <taxon>Sphagnaceae</taxon>
        <taxon>Sphagnum</taxon>
    </lineage>
</organism>
<dbReference type="InterPro" id="IPR036770">
    <property type="entry name" value="Ankyrin_rpt-contain_sf"/>
</dbReference>
<dbReference type="SUPFAM" id="SSF48403">
    <property type="entry name" value="Ankyrin repeat"/>
    <property type="match status" value="1"/>
</dbReference>
<feature type="compositionally biased region" description="Basic and acidic residues" evidence="1">
    <location>
        <begin position="31"/>
        <end position="54"/>
    </location>
</feature>
<proteinExistence type="predicted"/>
<feature type="non-terminal residue" evidence="2">
    <location>
        <position position="54"/>
    </location>
</feature>